<gene>
    <name evidence="3" type="ORF">KCG44_13970</name>
</gene>
<dbReference type="RefSeq" id="WP_218446738.1">
    <property type="nucleotide sequence ID" value="NZ_JAGSPA010000006.1"/>
</dbReference>
<organism evidence="3 4">
    <name type="scientific">Pacificimonas pallii</name>
    <dbReference type="NCBI Taxonomy" id="2827236"/>
    <lineage>
        <taxon>Bacteria</taxon>
        <taxon>Pseudomonadati</taxon>
        <taxon>Pseudomonadota</taxon>
        <taxon>Alphaproteobacteria</taxon>
        <taxon>Sphingomonadales</taxon>
        <taxon>Sphingosinicellaceae</taxon>
        <taxon>Pacificimonas</taxon>
    </lineage>
</organism>
<feature type="signal peptide" evidence="2">
    <location>
        <begin position="1"/>
        <end position="25"/>
    </location>
</feature>
<accession>A0ABS6SHI4</accession>
<protein>
    <submittedName>
        <fullName evidence="3">Uncharacterized protein</fullName>
    </submittedName>
</protein>
<keyword evidence="4" id="KW-1185">Reference proteome</keyword>
<evidence type="ECO:0000256" key="2">
    <source>
        <dbReference type="SAM" id="SignalP"/>
    </source>
</evidence>
<sequence length="166" mass="17658">MTRPLAKACAALGAFALPLSLSLIAALPAAAQEPFETLIPENADARAFQEAVGYSEAVIVGDMVYLSGIIAAPAPGDEGMEPGFTRAFDHIGSILKRAGVDWGDVVLFDTFHTDIAAQITPFVTVKNRYIKAPFPAWTAVEVSGLYEPEGLVEIKVAARRQRGNAE</sequence>
<feature type="chain" id="PRO_5047409150" evidence="2">
    <location>
        <begin position="26"/>
        <end position="166"/>
    </location>
</feature>
<evidence type="ECO:0000313" key="3">
    <source>
        <dbReference type="EMBL" id="MBV7257888.1"/>
    </source>
</evidence>
<comment type="caution">
    <text evidence="3">The sequence shown here is derived from an EMBL/GenBank/DDBJ whole genome shotgun (WGS) entry which is preliminary data.</text>
</comment>
<proteinExistence type="inferred from homology"/>
<reference evidence="3 4" key="1">
    <citation type="submission" date="2021-04" db="EMBL/GenBank/DDBJ databases">
        <authorList>
            <person name="Pira H."/>
            <person name="Risdian C."/>
            <person name="Wink J."/>
        </authorList>
    </citation>
    <scope>NUCLEOTIDE SEQUENCE [LARGE SCALE GENOMIC DNA]</scope>
    <source>
        <strain evidence="3 4">WHA3</strain>
    </source>
</reference>
<dbReference type="PANTHER" id="PTHR11803">
    <property type="entry name" value="2-IMINOBUTANOATE/2-IMINOPROPANOATE DEAMINASE RIDA"/>
    <property type="match status" value="1"/>
</dbReference>
<keyword evidence="2" id="KW-0732">Signal</keyword>
<evidence type="ECO:0000313" key="4">
    <source>
        <dbReference type="Proteomes" id="UP000722336"/>
    </source>
</evidence>
<comment type="similarity">
    <text evidence="1">Belongs to the RutC family.</text>
</comment>
<dbReference type="InterPro" id="IPR006175">
    <property type="entry name" value="YjgF/YER057c/UK114"/>
</dbReference>
<dbReference type="PANTHER" id="PTHR11803:SF58">
    <property type="entry name" value="PROTEIN HMF1-RELATED"/>
    <property type="match status" value="1"/>
</dbReference>
<evidence type="ECO:0000256" key="1">
    <source>
        <dbReference type="ARBA" id="ARBA00010552"/>
    </source>
</evidence>
<name>A0ABS6SHI4_9SPHN</name>
<dbReference type="Proteomes" id="UP000722336">
    <property type="component" value="Unassembled WGS sequence"/>
</dbReference>
<dbReference type="Pfam" id="PF01042">
    <property type="entry name" value="Ribonuc_L-PSP"/>
    <property type="match status" value="1"/>
</dbReference>
<dbReference type="EMBL" id="JAGSPA010000006">
    <property type="protein sequence ID" value="MBV7257888.1"/>
    <property type="molecule type" value="Genomic_DNA"/>
</dbReference>